<proteinExistence type="inferred from homology"/>
<comment type="similarity">
    <text evidence="13">Belongs to the PtdIns transfer protein family. PI transfer class I subfamily.</text>
</comment>
<feature type="domain" description="Phosphatidylinositol transfer protein N-terminal" evidence="16">
    <location>
        <begin position="201"/>
        <end position="238"/>
    </location>
</feature>
<evidence type="ECO:0000256" key="4">
    <source>
        <dbReference type="ARBA" id="ARBA00022824"/>
    </source>
</evidence>
<name>A0A4Z2BJK4_9TELE</name>
<feature type="region of interest" description="Disordered" evidence="15">
    <location>
        <begin position="240"/>
        <end position="259"/>
    </location>
</feature>
<evidence type="ECO:0000256" key="5">
    <source>
        <dbReference type="ARBA" id="ARBA00022990"/>
    </source>
</evidence>
<feature type="domain" description="Phosphatidylinositol transfer protein N-terminal" evidence="16">
    <location>
        <begin position="3"/>
        <end position="182"/>
    </location>
</feature>
<keyword evidence="4" id="KW-0256">Endoplasmic reticulum</keyword>
<dbReference type="SUPFAM" id="SSF55961">
    <property type="entry name" value="Bet v1-like"/>
    <property type="match status" value="1"/>
</dbReference>
<comment type="catalytic activity">
    <reaction evidence="11">
        <text>a 1,2-diacyl-sn-glycero-3-phospho-(1D-myo-inositol)(in) = a 1,2-diacyl-sn-glycero-3-phospho-(1D-myo-inositol)(out)</text>
        <dbReference type="Rhea" id="RHEA:38691"/>
        <dbReference type="ChEBI" id="CHEBI:57880"/>
    </reaction>
    <physiologicalReaction direction="left-to-right" evidence="11">
        <dbReference type="Rhea" id="RHEA:38692"/>
    </physiologicalReaction>
</comment>
<sequence length="259" mass="30148">MAPWFVKMIAPEGSLVFHEKAWNAYPYCRTSTPNFSDLSVFSLQNEYMKDDFMIKIETWHKPDMGTLENVHQLDEQTLKDVEVVPIDIANKDEVAPGDYKPEEDPALFHSAKTGRGPLSPEWKVMTQQKEAVLSGRQCSALFFPPQNELKSECPHMCAYKLVTVKFRWWGLQTKVENIIHKVGPGRRHQQPAAFFTLFCLSQQEKRIFTNFHRQLFCWIDKWVGLTMEDIRRMEDETQRELEELRSKGPVRGTSAAHEQ</sequence>
<dbReference type="GO" id="GO:0031210">
    <property type="term" value="F:phosphatidylcholine binding"/>
    <property type="evidence" value="ECO:0007669"/>
    <property type="project" value="TreeGrafter"/>
</dbReference>
<evidence type="ECO:0000256" key="15">
    <source>
        <dbReference type="SAM" id="MobiDB-lite"/>
    </source>
</evidence>
<evidence type="ECO:0000313" key="17">
    <source>
        <dbReference type="EMBL" id="TNM92112.1"/>
    </source>
</evidence>
<evidence type="ECO:0000256" key="10">
    <source>
        <dbReference type="ARBA" id="ARBA00023723"/>
    </source>
</evidence>
<evidence type="ECO:0000256" key="7">
    <source>
        <dbReference type="ARBA" id="ARBA00023055"/>
    </source>
</evidence>
<evidence type="ECO:0000256" key="11">
    <source>
        <dbReference type="ARBA" id="ARBA00024146"/>
    </source>
</evidence>
<evidence type="ECO:0000256" key="1">
    <source>
        <dbReference type="ARBA" id="ARBA00004394"/>
    </source>
</evidence>
<keyword evidence="6" id="KW-0333">Golgi apparatus</keyword>
<gene>
    <name evidence="17" type="ORF">fugu_019124</name>
</gene>
<dbReference type="PANTHER" id="PTHR10658:SF27">
    <property type="entry name" value="PHOSPHATIDYLINOSITOL TRANSFER PROTEIN BETA ISOFORM"/>
    <property type="match status" value="1"/>
</dbReference>
<evidence type="ECO:0000256" key="14">
    <source>
        <dbReference type="ARBA" id="ARBA00041171"/>
    </source>
</evidence>
<dbReference type="PANTHER" id="PTHR10658">
    <property type="entry name" value="PHOSPHATIDYLINOSITOL TRANSFER PROTEIN"/>
    <property type="match status" value="1"/>
</dbReference>
<dbReference type="InterPro" id="IPR023393">
    <property type="entry name" value="START-like_dom_sf"/>
</dbReference>
<evidence type="ECO:0000256" key="8">
    <source>
        <dbReference type="ARBA" id="ARBA00023121"/>
    </source>
</evidence>
<reference evidence="17 18" key="1">
    <citation type="submission" date="2019-04" db="EMBL/GenBank/DDBJ databases">
        <title>The sequence and de novo assembly of Takifugu bimaculatus genome using PacBio and Hi-C technologies.</title>
        <authorList>
            <person name="Xu P."/>
            <person name="Liu B."/>
            <person name="Zhou Z."/>
        </authorList>
    </citation>
    <scope>NUCLEOTIDE SEQUENCE [LARGE SCALE GENOMIC DNA]</scope>
    <source>
        <strain evidence="17">TB-2018</strain>
        <tissue evidence="17">Muscle</tissue>
    </source>
</reference>
<comment type="caution">
    <text evidence="17">The sequence shown here is derived from an EMBL/GenBank/DDBJ whole genome shotgun (WGS) entry which is preliminary data.</text>
</comment>
<evidence type="ECO:0000256" key="13">
    <source>
        <dbReference type="ARBA" id="ARBA00038104"/>
    </source>
</evidence>
<dbReference type="AlphaFoldDB" id="A0A4Z2BJK4"/>
<evidence type="ECO:0000256" key="12">
    <source>
        <dbReference type="ARBA" id="ARBA00036388"/>
    </source>
</evidence>
<dbReference type="GO" id="GO:0035091">
    <property type="term" value="F:phosphatidylinositol binding"/>
    <property type="evidence" value="ECO:0007669"/>
    <property type="project" value="TreeGrafter"/>
</dbReference>
<dbReference type="Gene3D" id="3.30.530.20">
    <property type="match status" value="2"/>
</dbReference>
<dbReference type="InterPro" id="IPR001666">
    <property type="entry name" value="PI_transfer"/>
</dbReference>
<evidence type="ECO:0000259" key="16">
    <source>
        <dbReference type="Pfam" id="PF02121"/>
    </source>
</evidence>
<keyword evidence="5" id="KW-0007">Acetylation</keyword>
<evidence type="ECO:0000313" key="18">
    <source>
        <dbReference type="Proteomes" id="UP000516260"/>
    </source>
</evidence>
<dbReference type="GO" id="GO:0000139">
    <property type="term" value="C:Golgi membrane"/>
    <property type="evidence" value="ECO:0007669"/>
    <property type="project" value="UniProtKB-SubCell"/>
</dbReference>
<evidence type="ECO:0000256" key="3">
    <source>
        <dbReference type="ARBA" id="ARBA00022448"/>
    </source>
</evidence>
<keyword evidence="8" id="KW-0446">Lipid-binding</keyword>
<dbReference type="GO" id="GO:0008525">
    <property type="term" value="F:phosphatidylcholine transporter activity"/>
    <property type="evidence" value="ECO:0007669"/>
    <property type="project" value="TreeGrafter"/>
</dbReference>
<comment type="catalytic activity">
    <reaction evidence="10">
        <text>a 1,2-diacyl-sn-glycero-3-phosphocholine(in) = a 1,2-diacyl-sn-glycero-3-phosphocholine(out)</text>
        <dbReference type="Rhea" id="RHEA:38571"/>
        <dbReference type="ChEBI" id="CHEBI:57643"/>
    </reaction>
    <physiologicalReaction direction="left-to-right" evidence="10">
        <dbReference type="Rhea" id="RHEA:38572"/>
    </physiologicalReaction>
</comment>
<dbReference type="GO" id="GO:0005789">
    <property type="term" value="C:endoplasmic reticulum membrane"/>
    <property type="evidence" value="ECO:0007669"/>
    <property type="project" value="UniProtKB-SubCell"/>
</dbReference>
<comment type="subcellular location">
    <subcellularLocation>
        <location evidence="2">Endoplasmic reticulum membrane</location>
    </subcellularLocation>
    <subcellularLocation>
        <location evidence="1">Golgi apparatus membrane</location>
    </subcellularLocation>
</comment>
<protein>
    <recommendedName>
        <fullName evidence="14">Phosphatidylinositol transfer protein beta isoform</fullName>
    </recommendedName>
</protein>
<keyword evidence="9" id="KW-0472">Membrane</keyword>
<organism evidence="17 18">
    <name type="scientific">Takifugu bimaculatus</name>
    <dbReference type="NCBI Taxonomy" id="433685"/>
    <lineage>
        <taxon>Eukaryota</taxon>
        <taxon>Metazoa</taxon>
        <taxon>Chordata</taxon>
        <taxon>Craniata</taxon>
        <taxon>Vertebrata</taxon>
        <taxon>Euteleostomi</taxon>
        <taxon>Actinopterygii</taxon>
        <taxon>Neopterygii</taxon>
        <taxon>Teleostei</taxon>
        <taxon>Neoteleostei</taxon>
        <taxon>Acanthomorphata</taxon>
        <taxon>Eupercaria</taxon>
        <taxon>Tetraodontiformes</taxon>
        <taxon>Tetradontoidea</taxon>
        <taxon>Tetraodontidae</taxon>
        <taxon>Takifugu</taxon>
    </lineage>
</organism>
<keyword evidence="3" id="KW-0813">Transport</keyword>
<evidence type="ECO:0000256" key="9">
    <source>
        <dbReference type="ARBA" id="ARBA00023136"/>
    </source>
</evidence>
<dbReference type="GO" id="GO:0008526">
    <property type="term" value="F:phosphatidylinositol transfer activity"/>
    <property type="evidence" value="ECO:0007669"/>
    <property type="project" value="TreeGrafter"/>
</dbReference>
<evidence type="ECO:0000256" key="6">
    <source>
        <dbReference type="ARBA" id="ARBA00023034"/>
    </source>
</evidence>
<dbReference type="EMBL" id="SWLE01000014">
    <property type="protein sequence ID" value="TNM92112.1"/>
    <property type="molecule type" value="Genomic_DNA"/>
</dbReference>
<comment type="catalytic activity">
    <reaction evidence="12">
        <text>an N-(acyl)-sphingosylphosphocholine(in) = an N-(acyl)-sphingosylphosphocholine(out)</text>
        <dbReference type="Rhea" id="RHEA:43776"/>
        <dbReference type="ChEBI" id="CHEBI:64583"/>
    </reaction>
    <physiologicalReaction direction="left-to-right" evidence="12">
        <dbReference type="Rhea" id="RHEA:43777"/>
    </physiologicalReaction>
</comment>
<evidence type="ECO:0000256" key="2">
    <source>
        <dbReference type="ARBA" id="ARBA00004586"/>
    </source>
</evidence>
<accession>A0A4Z2BJK4</accession>
<keyword evidence="18" id="KW-1185">Reference proteome</keyword>
<dbReference type="Proteomes" id="UP000516260">
    <property type="component" value="Chromosome 21"/>
</dbReference>
<dbReference type="InterPro" id="IPR055261">
    <property type="entry name" value="PI_transfer_N"/>
</dbReference>
<keyword evidence="7" id="KW-0445">Lipid transport</keyword>
<dbReference type="Pfam" id="PF02121">
    <property type="entry name" value="IP_trans"/>
    <property type="match status" value="2"/>
</dbReference>